<keyword evidence="2" id="KW-0489">Methyltransferase</keyword>
<dbReference type="PANTHER" id="PTHR43861">
    <property type="entry name" value="TRANS-ACONITATE 2-METHYLTRANSFERASE-RELATED"/>
    <property type="match status" value="1"/>
</dbReference>
<evidence type="ECO:0000313" key="2">
    <source>
        <dbReference type="EMBL" id="MCT7358893.1"/>
    </source>
</evidence>
<keyword evidence="2" id="KW-0808">Transferase</keyword>
<proteinExistence type="predicted"/>
<comment type="caution">
    <text evidence="2">The sequence shown here is derived from an EMBL/GenBank/DDBJ whole genome shotgun (WGS) entry which is preliminary data.</text>
</comment>
<dbReference type="GO" id="GO:0008168">
    <property type="term" value="F:methyltransferase activity"/>
    <property type="evidence" value="ECO:0007669"/>
    <property type="project" value="UniProtKB-KW"/>
</dbReference>
<dbReference type="Pfam" id="PF13395">
    <property type="entry name" value="HNH_4"/>
    <property type="match status" value="1"/>
</dbReference>
<protein>
    <submittedName>
        <fullName evidence="2">Methyltransferase domain-containing protein</fullName>
    </submittedName>
</protein>
<organism evidence="2 3">
    <name type="scientific">Thalassolituus pacificus</name>
    <dbReference type="NCBI Taxonomy" id="2975440"/>
    <lineage>
        <taxon>Bacteria</taxon>
        <taxon>Pseudomonadati</taxon>
        <taxon>Pseudomonadota</taxon>
        <taxon>Gammaproteobacteria</taxon>
        <taxon>Oceanospirillales</taxon>
        <taxon>Oceanospirillaceae</taxon>
        <taxon>Thalassolituus</taxon>
    </lineage>
</organism>
<evidence type="ECO:0000259" key="1">
    <source>
        <dbReference type="Pfam" id="PF13395"/>
    </source>
</evidence>
<dbReference type="Gene3D" id="1.10.30.50">
    <property type="match status" value="1"/>
</dbReference>
<dbReference type="CDD" id="cd02440">
    <property type="entry name" value="AdoMet_MTases"/>
    <property type="match status" value="1"/>
</dbReference>
<dbReference type="Proteomes" id="UP001147830">
    <property type="component" value="Unassembled WGS sequence"/>
</dbReference>
<dbReference type="Pfam" id="PF13489">
    <property type="entry name" value="Methyltransf_23"/>
    <property type="match status" value="1"/>
</dbReference>
<evidence type="ECO:0000313" key="3">
    <source>
        <dbReference type="Proteomes" id="UP001147830"/>
    </source>
</evidence>
<reference evidence="2" key="2">
    <citation type="submission" date="2022-08" db="EMBL/GenBank/DDBJ databases">
        <authorList>
            <person name="Dong C."/>
        </authorList>
    </citation>
    <scope>NUCLEOTIDE SEQUENCE</scope>
    <source>
        <strain evidence="2">59MF3M-4</strain>
    </source>
</reference>
<dbReference type="InterPro" id="IPR029063">
    <property type="entry name" value="SAM-dependent_MTases_sf"/>
</dbReference>
<sequence length="562" mass="63824">MTDANTLSFYQRNVQDVFARYESVQSPLMPYFPMAFLPGSRVLDVGCGSGRDVKALLKQGYDAHGVEPVAAMREMAITHSPELYKRIQPGHLPDIPTHERFDGVICSAVLMHIPAGQQLEAFVNLRNLLKAGGRLLMSVPAARDDLDADFRDAQGRLFLPMEADRVRLLSEQLGLVLISQFTTQDSLGRGGVSWNILLFEKSAEHNRPLDRIESVLKHDKKVATYKLALLRAFCDMADRDAGAVSWLGNGYVGMPVQALAECWLHYYWPLMAAPLHIPQSNIDAPGSSKPPAFRQALEQLIRLAQAEYGTDPVVTYSLCMLGWKKNNLPSLLATQLHTTLSVLSRTLIVGPVQHAAQGEMFCYDKASKLVLLEVDLWREFCLSGYWIRDSLLLRWAELCERFSQRINPAIHRGVVLPYLIQPEDPEREQGLARRLYAEASPLTCVWSDRSINMATMDIDHVLPFSLWHNNDLWNLLPAASAVNRAKSDKVPTPEFLRRRQDAIVSNWRFAQQIETTVFQHELQRTLGRFRPENWELDLFQHLSERAAQAIYQRGEEPWEWTV</sequence>
<dbReference type="EMBL" id="JAOANI010000015">
    <property type="protein sequence ID" value="MCT7358893.1"/>
    <property type="molecule type" value="Genomic_DNA"/>
</dbReference>
<dbReference type="AlphaFoldDB" id="A0A9X3ASE6"/>
<dbReference type="GO" id="GO:0032259">
    <property type="term" value="P:methylation"/>
    <property type="evidence" value="ECO:0007669"/>
    <property type="project" value="UniProtKB-KW"/>
</dbReference>
<keyword evidence="3" id="KW-1185">Reference proteome</keyword>
<reference evidence="2" key="1">
    <citation type="journal article" date="2022" name="Front. Microbiol.">
        <title>Genome-based taxonomic rearrangement of Oceanobacter-related bacteria including the description of Thalassolituus hydrocarbonoclasticus sp. nov. and Thalassolituus pacificus sp. nov. and emended description of the genus Thalassolituus.</title>
        <authorList>
            <person name="Dong C."/>
            <person name="Wei L."/>
            <person name="Wang J."/>
            <person name="Lai Q."/>
            <person name="Huang Z."/>
            <person name="Shao Z."/>
        </authorList>
    </citation>
    <scope>NUCLEOTIDE SEQUENCE</scope>
    <source>
        <strain evidence="2">59MF3M-4</strain>
    </source>
</reference>
<name>A0A9X3ASE6_9GAMM</name>
<dbReference type="InterPro" id="IPR003615">
    <property type="entry name" value="HNH_nuc"/>
</dbReference>
<dbReference type="SUPFAM" id="SSF53335">
    <property type="entry name" value="S-adenosyl-L-methionine-dependent methyltransferases"/>
    <property type="match status" value="1"/>
</dbReference>
<dbReference type="RefSeq" id="WP_260975789.1">
    <property type="nucleotide sequence ID" value="NZ_JAOANI010000015.1"/>
</dbReference>
<dbReference type="Gene3D" id="3.40.50.150">
    <property type="entry name" value="Vaccinia Virus protein VP39"/>
    <property type="match status" value="1"/>
</dbReference>
<gene>
    <name evidence="2" type="ORF">NYR02_07675</name>
</gene>
<feature type="domain" description="HNH nuclease" evidence="1">
    <location>
        <begin position="444"/>
        <end position="491"/>
    </location>
</feature>
<dbReference type="CDD" id="cd00085">
    <property type="entry name" value="HNHc"/>
    <property type="match status" value="1"/>
</dbReference>
<accession>A0A9X3ASE6</accession>